<name>A0A1M7YMB7_9BACT</name>
<dbReference type="EMBL" id="FRFE01000081">
    <property type="protein sequence ID" value="SHO53823.1"/>
    <property type="molecule type" value="Genomic_DNA"/>
</dbReference>
<dbReference type="Gene3D" id="3.20.20.450">
    <property type="entry name" value="EAL domain"/>
    <property type="match status" value="1"/>
</dbReference>
<dbReference type="Pfam" id="PF08668">
    <property type="entry name" value="HDOD"/>
    <property type="match status" value="1"/>
</dbReference>
<dbReference type="SUPFAM" id="SSF141868">
    <property type="entry name" value="EAL domain-like"/>
    <property type="match status" value="1"/>
</dbReference>
<sequence length="418" mass="47498">MTSGNSIPYHDAFFAHQPVFDGYQRVWCYEIYFVDSNHSGSTLFASEESLKTSMEVLANIGLCPDKQLKGTKVIINFTEHAIEEKLPYSLHSQAAIVQVKDSPRFSRAFLKELAAMKRAGFSLSIDDFKAYPNNLEVYGLADIATISVKDNDEMQVRQKMQAFAELPITFLAKKIETPRQFQQVKKLGFGLFQGYFFKRPKTEKVRKVSSNEMVRFELMEQLCAKDLDFDTLSSLIARDVSLSMRLINMLNSPIYGLVSRIGSLKQALVYLGLSQLKQWLRVILLTDLEQPDTTKELMRISLQRAKFLETISCFSGWHQEDNRLFLVGLFSLLDAILQVPMVAIVDCLAALEDEIIQTLLKEETKLSSWLQLVDSFENSDWDKAGILAAGLHLDSYQIMDSYTMSLEWANKALAGSLR</sequence>
<gene>
    <name evidence="2" type="ORF">SAMN02745220_05330</name>
</gene>
<dbReference type="SUPFAM" id="SSF109604">
    <property type="entry name" value="HD-domain/PDEase-like"/>
    <property type="match status" value="1"/>
</dbReference>
<dbReference type="STRING" id="1121416.SAMN02745220_05330"/>
<evidence type="ECO:0000259" key="1">
    <source>
        <dbReference type="PROSITE" id="PS51833"/>
    </source>
</evidence>
<dbReference type="AlphaFoldDB" id="A0A1M7YMB7"/>
<evidence type="ECO:0000313" key="2">
    <source>
        <dbReference type="EMBL" id="SHO53823.1"/>
    </source>
</evidence>
<reference evidence="2 3" key="1">
    <citation type="submission" date="2016-12" db="EMBL/GenBank/DDBJ databases">
        <authorList>
            <person name="Song W.-J."/>
            <person name="Kurnit D.M."/>
        </authorList>
    </citation>
    <scope>NUCLEOTIDE SEQUENCE [LARGE SCALE GENOMIC DNA]</scope>
    <source>
        <strain evidence="2 3">DSM 18488</strain>
    </source>
</reference>
<dbReference type="PANTHER" id="PTHR33525:SF4">
    <property type="entry name" value="CYCLIC DI-GMP PHOSPHODIESTERASE CDGJ"/>
    <property type="match status" value="1"/>
</dbReference>
<dbReference type="PROSITE" id="PS51833">
    <property type="entry name" value="HDOD"/>
    <property type="match status" value="1"/>
</dbReference>
<dbReference type="PIRSF" id="PIRSF003180">
    <property type="entry name" value="DiGMPpdiest_YuxH"/>
    <property type="match status" value="1"/>
</dbReference>
<proteinExistence type="predicted"/>
<organism evidence="2 3">
    <name type="scientific">Desulfopila aestuarii DSM 18488</name>
    <dbReference type="NCBI Taxonomy" id="1121416"/>
    <lineage>
        <taxon>Bacteria</taxon>
        <taxon>Pseudomonadati</taxon>
        <taxon>Thermodesulfobacteriota</taxon>
        <taxon>Desulfobulbia</taxon>
        <taxon>Desulfobulbales</taxon>
        <taxon>Desulfocapsaceae</taxon>
        <taxon>Desulfopila</taxon>
    </lineage>
</organism>
<dbReference type="InterPro" id="IPR014408">
    <property type="entry name" value="dGMP_Pdiesterase_EAL/HD-GYP"/>
</dbReference>
<dbReference type="InterPro" id="IPR052340">
    <property type="entry name" value="RNase_Y/CdgJ"/>
</dbReference>
<keyword evidence="3" id="KW-1185">Reference proteome</keyword>
<dbReference type="Gene3D" id="1.10.3210.10">
    <property type="entry name" value="Hypothetical protein af1432"/>
    <property type="match status" value="1"/>
</dbReference>
<dbReference type="Proteomes" id="UP000184603">
    <property type="component" value="Unassembled WGS sequence"/>
</dbReference>
<feature type="domain" description="HDOD" evidence="1">
    <location>
        <begin position="208"/>
        <end position="397"/>
    </location>
</feature>
<dbReference type="PANTHER" id="PTHR33525">
    <property type="match status" value="1"/>
</dbReference>
<protein>
    <submittedName>
        <fullName evidence="2">EAL and modified HD-GYP domain-containing signal transduction protein</fullName>
    </submittedName>
</protein>
<evidence type="ECO:0000313" key="3">
    <source>
        <dbReference type="Proteomes" id="UP000184603"/>
    </source>
</evidence>
<accession>A0A1M7YMB7</accession>
<dbReference type="InterPro" id="IPR035919">
    <property type="entry name" value="EAL_sf"/>
</dbReference>
<dbReference type="InterPro" id="IPR013976">
    <property type="entry name" value="HDOD"/>
</dbReference>